<proteinExistence type="predicted"/>
<reference evidence="3" key="2">
    <citation type="submission" date="2025-08" db="UniProtKB">
        <authorList>
            <consortium name="Ensembl"/>
        </authorList>
    </citation>
    <scope>IDENTIFICATION</scope>
</reference>
<feature type="chain" id="PRO_5025466245" evidence="2">
    <location>
        <begin position="30"/>
        <end position="98"/>
    </location>
</feature>
<dbReference type="InParanoid" id="A0A665TXM7"/>
<evidence type="ECO:0000256" key="2">
    <source>
        <dbReference type="SAM" id="SignalP"/>
    </source>
</evidence>
<organism evidence="3 4">
    <name type="scientific">Echeneis naucrates</name>
    <name type="common">Live sharksucker</name>
    <dbReference type="NCBI Taxonomy" id="173247"/>
    <lineage>
        <taxon>Eukaryota</taxon>
        <taxon>Metazoa</taxon>
        <taxon>Chordata</taxon>
        <taxon>Craniata</taxon>
        <taxon>Vertebrata</taxon>
        <taxon>Euteleostomi</taxon>
        <taxon>Actinopterygii</taxon>
        <taxon>Neopterygii</taxon>
        <taxon>Teleostei</taxon>
        <taxon>Neoteleostei</taxon>
        <taxon>Acanthomorphata</taxon>
        <taxon>Carangaria</taxon>
        <taxon>Carangiformes</taxon>
        <taxon>Echeneidae</taxon>
        <taxon>Echeneis</taxon>
    </lineage>
</organism>
<evidence type="ECO:0000313" key="4">
    <source>
        <dbReference type="Proteomes" id="UP000472264"/>
    </source>
</evidence>
<dbReference type="AlphaFoldDB" id="A0A665TXM7"/>
<accession>A0A665TXM7</accession>
<reference evidence="3" key="3">
    <citation type="submission" date="2025-09" db="UniProtKB">
        <authorList>
            <consortium name="Ensembl"/>
        </authorList>
    </citation>
    <scope>IDENTIFICATION</scope>
</reference>
<keyword evidence="2" id="KW-0732">Signal</keyword>
<reference evidence="3" key="1">
    <citation type="submission" date="2021-04" db="EMBL/GenBank/DDBJ databases">
        <authorList>
            <consortium name="Wellcome Sanger Institute Data Sharing"/>
        </authorList>
    </citation>
    <scope>NUCLEOTIDE SEQUENCE [LARGE SCALE GENOMIC DNA]</scope>
</reference>
<feature type="region of interest" description="Disordered" evidence="1">
    <location>
        <begin position="29"/>
        <end position="65"/>
    </location>
</feature>
<dbReference type="Ensembl" id="ENSENLT00000012322.1">
    <property type="protein sequence ID" value="ENSENLP00000011816.1"/>
    <property type="gene ID" value="ENSENLG00000005681.1"/>
</dbReference>
<feature type="compositionally biased region" description="Basic and acidic residues" evidence="1">
    <location>
        <begin position="43"/>
        <end position="57"/>
    </location>
</feature>
<name>A0A665TXM7_ECHNA</name>
<evidence type="ECO:0000313" key="3">
    <source>
        <dbReference type="Ensembl" id="ENSENLP00000011816.1"/>
    </source>
</evidence>
<keyword evidence="4" id="KW-1185">Reference proteome</keyword>
<sequence length="98" mass="10516">MVLSTPDSNQTSFLFFFLQLAALDLNSDGQGGGTGRYIPPHLRNKDASKNGDYDNKDGGWGGAPRDAAYNSFGGRSDRSKSAFFNDRGAGSRGRCVSF</sequence>
<protein>
    <submittedName>
        <fullName evidence="3">Uncharacterized protein</fullName>
    </submittedName>
</protein>
<evidence type="ECO:0000256" key="1">
    <source>
        <dbReference type="SAM" id="MobiDB-lite"/>
    </source>
</evidence>
<dbReference type="Proteomes" id="UP000472264">
    <property type="component" value="Chromosome 21"/>
</dbReference>
<feature type="signal peptide" evidence="2">
    <location>
        <begin position="1"/>
        <end position="29"/>
    </location>
</feature>